<dbReference type="SUPFAM" id="SSF46785">
    <property type="entry name" value="Winged helix' DNA-binding domain"/>
    <property type="match status" value="1"/>
</dbReference>
<dbReference type="InterPro" id="IPR051534">
    <property type="entry name" value="CBASS_pafABC_assoc_protein"/>
</dbReference>
<dbReference type="PROSITE" id="PS00894">
    <property type="entry name" value="HTH_DEOR_1"/>
    <property type="match status" value="1"/>
</dbReference>
<dbReference type="InterPro" id="IPR036390">
    <property type="entry name" value="WH_DNA-bd_sf"/>
</dbReference>
<dbReference type="EMBL" id="JNFP01000001">
    <property type="protein sequence ID" value="KIA66768.1"/>
    <property type="molecule type" value="Genomic_DNA"/>
</dbReference>
<dbReference type="RefSeq" id="WP_043663435.1">
    <property type="nucleotide sequence ID" value="NZ_BDCI01000004.1"/>
</dbReference>
<evidence type="ECO:0000313" key="5">
    <source>
        <dbReference type="EMBL" id="KIA66768.1"/>
    </source>
</evidence>
<dbReference type="InterPro" id="IPR028349">
    <property type="entry name" value="PafC-like"/>
</dbReference>
<reference evidence="5 6" key="1">
    <citation type="journal article" date="2014" name="Int. J. Syst. Evol. Microbiol.">
        <title>Nocardia vulneris sp. nov., isolated from wounds of human patients in North America.</title>
        <authorList>
            <person name="Lasker B.A."/>
            <person name="Bell M."/>
            <person name="Klenk H.P."/>
            <person name="Sproer C."/>
            <person name="Schumann C."/>
            <person name="Schumann P."/>
            <person name="Brown J.M."/>
        </authorList>
    </citation>
    <scope>NUCLEOTIDE SEQUENCE [LARGE SCALE GENOMIC DNA]</scope>
    <source>
        <strain evidence="5 6">W9851</strain>
    </source>
</reference>
<evidence type="ECO:0000313" key="6">
    <source>
        <dbReference type="Proteomes" id="UP000031364"/>
    </source>
</evidence>
<proteinExistence type="predicted"/>
<dbReference type="InterPro" id="IPR018356">
    <property type="entry name" value="Tscrpt_reg_HTH_DeoR_CS"/>
</dbReference>
<protein>
    <submittedName>
        <fullName evidence="5">DeoR faimly transcriptional regulator</fullName>
    </submittedName>
</protein>
<dbReference type="InterPro" id="IPR026881">
    <property type="entry name" value="WYL_dom"/>
</dbReference>
<keyword evidence="1" id="KW-0805">Transcription regulation</keyword>
<dbReference type="InterPro" id="IPR036388">
    <property type="entry name" value="WH-like_DNA-bd_sf"/>
</dbReference>
<evidence type="ECO:0000259" key="4">
    <source>
        <dbReference type="PROSITE" id="PS51000"/>
    </source>
</evidence>
<dbReference type="InterPro" id="IPR001034">
    <property type="entry name" value="DeoR_HTH"/>
</dbReference>
<dbReference type="InterPro" id="IPR013196">
    <property type="entry name" value="HTH_11"/>
</dbReference>
<organism evidence="5 6">
    <name type="scientific">Nocardia vulneris</name>
    <dbReference type="NCBI Taxonomy" id="1141657"/>
    <lineage>
        <taxon>Bacteria</taxon>
        <taxon>Bacillati</taxon>
        <taxon>Actinomycetota</taxon>
        <taxon>Actinomycetes</taxon>
        <taxon>Mycobacteriales</taxon>
        <taxon>Nocardiaceae</taxon>
        <taxon>Nocardia</taxon>
    </lineage>
</organism>
<dbReference type="Pfam" id="PF08279">
    <property type="entry name" value="HTH_11"/>
    <property type="match status" value="1"/>
</dbReference>
<evidence type="ECO:0000256" key="2">
    <source>
        <dbReference type="ARBA" id="ARBA00023125"/>
    </source>
</evidence>
<dbReference type="Proteomes" id="UP000031364">
    <property type="component" value="Unassembled WGS sequence"/>
</dbReference>
<name>A0ABR4ZMY4_9NOCA</name>
<dbReference type="PROSITE" id="PS52050">
    <property type="entry name" value="WYL"/>
    <property type="match status" value="1"/>
</dbReference>
<gene>
    <name evidence="5" type="ORF">FG87_01275</name>
</gene>
<keyword evidence="3" id="KW-0804">Transcription</keyword>
<keyword evidence="2" id="KW-0238">DNA-binding</keyword>
<feature type="domain" description="HTH deoR-type" evidence="4">
    <location>
        <begin position="5"/>
        <end position="71"/>
    </location>
</feature>
<dbReference type="Pfam" id="PF13280">
    <property type="entry name" value="WYL"/>
    <property type="match status" value="1"/>
</dbReference>
<dbReference type="Gene3D" id="1.10.10.10">
    <property type="entry name" value="Winged helix-like DNA-binding domain superfamily/Winged helix DNA-binding domain"/>
    <property type="match status" value="1"/>
</dbReference>
<keyword evidence="6" id="KW-1185">Reference proteome</keyword>
<evidence type="ECO:0000256" key="1">
    <source>
        <dbReference type="ARBA" id="ARBA00023015"/>
    </source>
</evidence>
<dbReference type="PIRSF" id="PIRSF016838">
    <property type="entry name" value="PafC"/>
    <property type="match status" value="1"/>
</dbReference>
<dbReference type="PROSITE" id="PS51000">
    <property type="entry name" value="HTH_DEOR_2"/>
    <property type="match status" value="1"/>
</dbReference>
<dbReference type="PANTHER" id="PTHR34580">
    <property type="match status" value="1"/>
</dbReference>
<comment type="caution">
    <text evidence="5">The sequence shown here is derived from an EMBL/GenBank/DDBJ whole genome shotgun (WGS) entry which is preliminary data.</text>
</comment>
<evidence type="ECO:0000256" key="3">
    <source>
        <dbReference type="ARBA" id="ARBA00023163"/>
    </source>
</evidence>
<dbReference type="PANTHER" id="PTHR34580:SF3">
    <property type="entry name" value="PROTEIN PAFB"/>
    <property type="match status" value="1"/>
</dbReference>
<sequence length="333" mass="36492">MTYDLPARMLRLLSLLQTRRSWGGSELAERLGVTLRTVRRDIERLRAMGYPVESAPGHAGGYRLASGAAMPPLLLDDDEAVAVAVALRTASSGVTGLPDTALRALTKLEQVLPKRLRHRITAFGTVTHPIGPLSWAPAEPSADPTVLATLAAACRDQEILEFDYRTRHGSTERRRVEPHSLVFATSHWYLLAYDARHGDWRIHRADRLTDPAPTGRHTTPRELPAADPATYVTTRLAAAPTRYQVHITVPMPADIAATRAYALPDRAHHIDDGNSRLDLSADHPRDIAAQLLGLAPDADTVTGTPDLAPHLEQLGHFLLGIARQLATEHERDT</sequence>
<accession>A0ABR4ZMY4</accession>